<dbReference type="PANTHER" id="PTHR10746:SF6">
    <property type="entry name" value="LARGE RIBOSOMAL SUBUNIT PROTEIN UL4M"/>
    <property type="match status" value="1"/>
</dbReference>
<accession>A0A0G1S2B8</accession>
<dbReference type="GO" id="GO:1990904">
    <property type="term" value="C:ribonucleoprotein complex"/>
    <property type="evidence" value="ECO:0007669"/>
    <property type="project" value="UniProtKB-KW"/>
</dbReference>
<evidence type="ECO:0000256" key="2">
    <source>
        <dbReference type="ARBA" id="ARBA00022980"/>
    </source>
</evidence>
<dbReference type="InterPro" id="IPR002136">
    <property type="entry name" value="Ribosomal_uL4"/>
</dbReference>
<keyword evidence="5" id="KW-0694">RNA-binding</keyword>
<feature type="region of interest" description="Disordered" evidence="6">
    <location>
        <begin position="48"/>
        <end position="81"/>
    </location>
</feature>
<comment type="caution">
    <text evidence="7">The sequence shown here is derived from an EMBL/GenBank/DDBJ whole genome shotgun (WGS) entry which is preliminary data.</text>
</comment>
<protein>
    <recommendedName>
        <fullName evidence="4 5">Large ribosomal subunit protein uL4</fullName>
    </recommendedName>
</protein>
<keyword evidence="3 5" id="KW-0687">Ribonucleoprotein</keyword>
<dbReference type="PATRIC" id="fig|1619042.3.peg.85"/>
<keyword evidence="2 5" id="KW-0689">Ribosomal protein</keyword>
<name>A0A0G1S2B8_9BACT</name>
<dbReference type="GO" id="GO:0019843">
    <property type="term" value="F:rRNA binding"/>
    <property type="evidence" value="ECO:0007669"/>
    <property type="project" value="UniProtKB-UniRule"/>
</dbReference>
<feature type="compositionally biased region" description="Basic and acidic residues" evidence="6">
    <location>
        <begin position="54"/>
        <end position="63"/>
    </location>
</feature>
<dbReference type="AlphaFoldDB" id="A0A0G1S2B8"/>
<dbReference type="GO" id="GO:0005840">
    <property type="term" value="C:ribosome"/>
    <property type="evidence" value="ECO:0007669"/>
    <property type="project" value="UniProtKB-KW"/>
</dbReference>
<organism evidence="7 8">
    <name type="scientific">Candidatus Magasanikbacteria bacterium GW2011_GWA2_46_17</name>
    <dbReference type="NCBI Taxonomy" id="1619042"/>
    <lineage>
        <taxon>Bacteria</taxon>
        <taxon>Candidatus Magasanikiibacteriota</taxon>
    </lineage>
</organism>
<dbReference type="Proteomes" id="UP000034175">
    <property type="component" value="Unassembled WGS sequence"/>
</dbReference>
<evidence type="ECO:0000256" key="1">
    <source>
        <dbReference type="ARBA" id="ARBA00010528"/>
    </source>
</evidence>
<sequence length="213" mass="23818">MKIFVMNVKVYNLEGKETGEISLSEKIFGVKVKQEVVHEVFVAQTNNQRQSWADTKKRGEVRGGGKKPWPQKGTGRARHGSIRSPIWKGGGVAFGPLTERNYKTKINKNKKRLAIKMCLSDRVKNNSFWVVENFGFSEPKTKLFVNLLKALSIGNKTVLVLTAENDLNVVRMTKNLQKVKAARANDLNVMDTVSNQAVITSKDGVGKLEKLFA</sequence>
<dbReference type="InterPro" id="IPR013005">
    <property type="entry name" value="Ribosomal_uL4-like"/>
</dbReference>
<reference evidence="7 8" key="1">
    <citation type="journal article" date="2015" name="Nature">
        <title>rRNA introns, odd ribosomes, and small enigmatic genomes across a large radiation of phyla.</title>
        <authorList>
            <person name="Brown C.T."/>
            <person name="Hug L.A."/>
            <person name="Thomas B.C."/>
            <person name="Sharon I."/>
            <person name="Castelle C.J."/>
            <person name="Singh A."/>
            <person name="Wilkins M.J."/>
            <person name="Williams K.H."/>
            <person name="Banfield J.F."/>
        </authorList>
    </citation>
    <scope>NUCLEOTIDE SEQUENCE [LARGE SCALE GENOMIC DNA]</scope>
</reference>
<dbReference type="GO" id="GO:0006412">
    <property type="term" value="P:translation"/>
    <property type="evidence" value="ECO:0007669"/>
    <property type="project" value="UniProtKB-UniRule"/>
</dbReference>
<evidence type="ECO:0000313" key="8">
    <source>
        <dbReference type="Proteomes" id="UP000034175"/>
    </source>
</evidence>
<dbReference type="PANTHER" id="PTHR10746">
    <property type="entry name" value="50S RIBOSOMAL PROTEIN L4"/>
    <property type="match status" value="1"/>
</dbReference>
<comment type="function">
    <text evidence="5">Forms part of the polypeptide exit tunnel.</text>
</comment>
<comment type="similarity">
    <text evidence="1 5">Belongs to the universal ribosomal protein uL4 family.</text>
</comment>
<evidence type="ECO:0000313" key="7">
    <source>
        <dbReference type="EMBL" id="KKU27355.1"/>
    </source>
</evidence>
<evidence type="ECO:0000256" key="3">
    <source>
        <dbReference type="ARBA" id="ARBA00023274"/>
    </source>
</evidence>
<dbReference type="SUPFAM" id="SSF52166">
    <property type="entry name" value="Ribosomal protein L4"/>
    <property type="match status" value="1"/>
</dbReference>
<dbReference type="InterPro" id="IPR023574">
    <property type="entry name" value="Ribosomal_uL4_dom_sf"/>
</dbReference>
<dbReference type="HAMAP" id="MF_01328_B">
    <property type="entry name" value="Ribosomal_uL4_B"/>
    <property type="match status" value="1"/>
</dbReference>
<dbReference type="NCBIfam" id="TIGR03953">
    <property type="entry name" value="rplD_bact"/>
    <property type="match status" value="1"/>
</dbReference>
<dbReference type="EMBL" id="LCMA01000001">
    <property type="protein sequence ID" value="KKU27355.1"/>
    <property type="molecule type" value="Genomic_DNA"/>
</dbReference>
<dbReference type="GO" id="GO:0003735">
    <property type="term" value="F:structural constituent of ribosome"/>
    <property type="evidence" value="ECO:0007669"/>
    <property type="project" value="InterPro"/>
</dbReference>
<comment type="subunit">
    <text evidence="5">Part of the 50S ribosomal subunit.</text>
</comment>
<proteinExistence type="inferred from homology"/>
<evidence type="ECO:0000256" key="4">
    <source>
        <dbReference type="ARBA" id="ARBA00035244"/>
    </source>
</evidence>
<dbReference type="Pfam" id="PF00573">
    <property type="entry name" value="Ribosomal_L4"/>
    <property type="match status" value="1"/>
</dbReference>
<gene>
    <name evidence="5" type="primary">rplD</name>
    <name evidence="7" type="ORF">UX39_C0001G0075</name>
</gene>
<comment type="function">
    <text evidence="5">One of the primary rRNA binding proteins, this protein initially binds near the 5'-end of the 23S rRNA. It is important during the early stages of 50S assembly. It makes multiple contacts with different domains of the 23S rRNA in the assembled 50S subunit and ribosome.</text>
</comment>
<dbReference type="Gene3D" id="3.40.1370.10">
    <property type="match status" value="1"/>
</dbReference>
<evidence type="ECO:0000256" key="5">
    <source>
        <dbReference type="HAMAP-Rule" id="MF_01328"/>
    </source>
</evidence>
<keyword evidence="5" id="KW-0699">rRNA-binding</keyword>
<evidence type="ECO:0000256" key="6">
    <source>
        <dbReference type="SAM" id="MobiDB-lite"/>
    </source>
</evidence>